<accession>M4DGB6</accession>
<dbReference type="EnsemblPlants" id="Bra015539.1">
    <property type="protein sequence ID" value="Bra015539.1-P"/>
    <property type="gene ID" value="Bra015539"/>
</dbReference>
<dbReference type="Gramene" id="Bra015539.1">
    <property type="protein sequence ID" value="Bra015539.1-P"/>
    <property type="gene ID" value="Bra015539"/>
</dbReference>
<evidence type="ECO:0000313" key="2">
    <source>
        <dbReference type="Proteomes" id="UP000011750"/>
    </source>
</evidence>
<reference evidence="1 2" key="2">
    <citation type="journal article" date="2018" name="Hortic Res">
        <title>Improved Brassica rapa reference genome by single-molecule sequencing and chromosome conformation capture technologies.</title>
        <authorList>
            <person name="Zhang L."/>
            <person name="Cai X."/>
            <person name="Wu J."/>
            <person name="Liu M."/>
            <person name="Grob S."/>
            <person name="Cheng F."/>
            <person name="Liang J."/>
            <person name="Cai C."/>
            <person name="Liu Z."/>
            <person name="Liu B."/>
            <person name="Wang F."/>
            <person name="Li S."/>
            <person name="Liu F."/>
            <person name="Li X."/>
            <person name="Cheng L."/>
            <person name="Yang W."/>
            <person name="Li M.H."/>
            <person name="Grossniklaus U."/>
            <person name="Zheng H."/>
            <person name="Wang X."/>
        </authorList>
    </citation>
    <scope>NUCLEOTIDE SEQUENCE [LARGE SCALE GENOMIC DNA]</scope>
    <source>
        <strain evidence="1 2">cv. Chiifu-401-42</strain>
    </source>
</reference>
<organism evidence="1 2">
    <name type="scientific">Brassica campestris</name>
    <name type="common">Field mustard</name>
    <dbReference type="NCBI Taxonomy" id="3711"/>
    <lineage>
        <taxon>Eukaryota</taxon>
        <taxon>Viridiplantae</taxon>
        <taxon>Streptophyta</taxon>
        <taxon>Embryophyta</taxon>
        <taxon>Tracheophyta</taxon>
        <taxon>Spermatophyta</taxon>
        <taxon>Magnoliopsida</taxon>
        <taxon>eudicotyledons</taxon>
        <taxon>Gunneridae</taxon>
        <taxon>Pentapetalae</taxon>
        <taxon>rosids</taxon>
        <taxon>malvids</taxon>
        <taxon>Brassicales</taxon>
        <taxon>Brassicaceae</taxon>
        <taxon>Brassiceae</taxon>
        <taxon>Brassica</taxon>
    </lineage>
</organism>
<name>M4DGB6_BRACM</name>
<dbReference type="InParanoid" id="M4DGB6"/>
<protein>
    <submittedName>
        <fullName evidence="1">Uncharacterized protein</fullName>
    </submittedName>
</protein>
<reference evidence="1" key="3">
    <citation type="submission" date="2023-03" db="UniProtKB">
        <authorList>
            <consortium name="EnsemblPlants"/>
        </authorList>
    </citation>
    <scope>IDENTIFICATION</scope>
    <source>
        <strain evidence="1">cv. Chiifu-401-42</strain>
    </source>
</reference>
<evidence type="ECO:0000313" key="1">
    <source>
        <dbReference type="EnsemblPlants" id="Bra015539.1-P"/>
    </source>
</evidence>
<proteinExistence type="predicted"/>
<sequence length="70" mass="8019">MDDGPVEAKARGTRSWRLQKEIHESYGVEKQEMEDRPTKLPAAKNCGSCVCRLARVLRFFFIGHGMDNNH</sequence>
<dbReference type="AlphaFoldDB" id="M4DGB6"/>
<dbReference type="HOGENOM" id="CLU_2761353_0_0_1"/>
<dbReference type="Proteomes" id="UP000011750">
    <property type="component" value="Chromosome A10"/>
</dbReference>
<keyword evidence="2" id="KW-1185">Reference proteome</keyword>
<reference evidence="1 2" key="1">
    <citation type="journal article" date="2011" name="Nat. Genet.">
        <title>The genome of the mesopolyploid crop species Brassica rapa.</title>
        <authorList>
            <consortium name="Brassica rapa Genome Sequencing Project Consortium"/>
            <person name="Wang X."/>
            <person name="Wang H."/>
            <person name="Wang J."/>
            <person name="Sun R."/>
            <person name="Wu J."/>
            <person name="Liu S."/>
            <person name="Bai Y."/>
            <person name="Mun J.H."/>
            <person name="Bancroft I."/>
            <person name="Cheng F."/>
            <person name="Huang S."/>
            <person name="Li X."/>
            <person name="Hua W."/>
            <person name="Wang J."/>
            <person name="Wang X."/>
            <person name="Freeling M."/>
            <person name="Pires J.C."/>
            <person name="Paterson A.H."/>
            <person name="Chalhoub B."/>
            <person name="Wang B."/>
            <person name="Hayward A."/>
            <person name="Sharpe A.G."/>
            <person name="Park B.S."/>
            <person name="Weisshaar B."/>
            <person name="Liu B."/>
            <person name="Li B."/>
            <person name="Liu B."/>
            <person name="Tong C."/>
            <person name="Song C."/>
            <person name="Duran C."/>
            <person name="Peng C."/>
            <person name="Geng C."/>
            <person name="Koh C."/>
            <person name="Lin C."/>
            <person name="Edwards D."/>
            <person name="Mu D."/>
            <person name="Shen D."/>
            <person name="Soumpourou E."/>
            <person name="Li F."/>
            <person name="Fraser F."/>
            <person name="Conant G."/>
            <person name="Lassalle G."/>
            <person name="King G.J."/>
            <person name="Bonnema G."/>
            <person name="Tang H."/>
            <person name="Wang H."/>
            <person name="Belcram H."/>
            <person name="Zhou H."/>
            <person name="Hirakawa H."/>
            <person name="Abe H."/>
            <person name="Guo H."/>
            <person name="Wang H."/>
            <person name="Jin H."/>
            <person name="Parkin I.A."/>
            <person name="Batley J."/>
            <person name="Kim J.S."/>
            <person name="Just J."/>
            <person name="Li J."/>
            <person name="Xu J."/>
            <person name="Deng J."/>
            <person name="Kim J.A."/>
            <person name="Li J."/>
            <person name="Yu J."/>
            <person name="Meng J."/>
            <person name="Wang J."/>
            <person name="Min J."/>
            <person name="Poulain J."/>
            <person name="Wang J."/>
            <person name="Hatakeyama K."/>
            <person name="Wu K."/>
            <person name="Wang L."/>
            <person name="Fang L."/>
            <person name="Trick M."/>
            <person name="Links M.G."/>
            <person name="Zhao M."/>
            <person name="Jin M."/>
            <person name="Ramchiary N."/>
            <person name="Drou N."/>
            <person name="Berkman P.J."/>
            <person name="Cai Q."/>
            <person name="Huang Q."/>
            <person name="Li R."/>
            <person name="Tabata S."/>
            <person name="Cheng S."/>
            <person name="Zhang S."/>
            <person name="Zhang S."/>
            <person name="Huang S."/>
            <person name="Sato S."/>
            <person name="Sun S."/>
            <person name="Kwon S.J."/>
            <person name="Choi S.R."/>
            <person name="Lee T.H."/>
            <person name="Fan W."/>
            <person name="Zhao X."/>
            <person name="Tan X."/>
            <person name="Xu X."/>
            <person name="Wang Y."/>
            <person name="Qiu Y."/>
            <person name="Yin Y."/>
            <person name="Li Y."/>
            <person name="Du Y."/>
            <person name="Liao Y."/>
            <person name="Lim Y."/>
            <person name="Narusaka Y."/>
            <person name="Wang Y."/>
            <person name="Wang Z."/>
            <person name="Li Z."/>
            <person name="Wang Z."/>
            <person name="Xiong Z."/>
            <person name="Zhang Z."/>
        </authorList>
    </citation>
    <scope>NUCLEOTIDE SEQUENCE [LARGE SCALE GENOMIC DNA]</scope>
    <source>
        <strain evidence="1 2">cv. Chiifu-401-42</strain>
    </source>
</reference>